<comment type="caution">
    <text evidence="1">The sequence shown here is derived from an EMBL/GenBank/DDBJ whole genome shotgun (WGS) entry which is preliminary data.</text>
</comment>
<accession>A0ACA9N6T4</accession>
<reference evidence="1" key="1">
    <citation type="submission" date="2021-06" db="EMBL/GenBank/DDBJ databases">
        <authorList>
            <person name="Kallberg Y."/>
            <person name="Tangrot J."/>
            <person name="Rosling A."/>
        </authorList>
    </citation>
    <scope>NUCLEOTIDE SEQUENCE</scope>
    <source>
        <strain evidence="1">AU212A</strain>
    </source>
</reference>
<keyword evidence="2" id="KW-1185">Reference proteome</keyword>
<organism evidence="1 2">
    <name type="scientific">Scutellospora calospora</name>
    <dbReference type="NCBI Taxonomy" id="85575"/>
    <lineage>
        <taxon>Eukaryota</taxon>
        <taxon>Fungi</taxon>
        <taxon>Fungi incertae sedis</taxon>
        <taxon>Mucoromycota</taxon>
        <taxon>Glomeromycotina</taxon>
        <taxon>Glomeromycetes</taxon>
        <taxon>Diversisporales</taxon>
        <taxon>Gigasporaceae</taxon>
        <taxon>Scutellospora</taxon>
    </lineage>
</organism>
<sequence length="180" mass="21156">MGNSDNRFHNTPTMNKNNSIIEVVDKLSKNTHFISIRSSATEAEVTQVFFKEIFKYHSLSYLIISDKDPKFTSKFWKSFFKIIETKLEMLTLAYLQTDRQTERTNRILEEVLHAYVNYKQDNWVDILLATEFSYNNLLQESTGYTPFQLDNGYHSRTSLSLINKKINPMNIKATQELLEH</sequence>
<protein>
    <submittedName>
        <fullName evidence="1">10801_t:CDS:1</fullName>
    </submittedName>
</protein>
<evidence type="ECO:0000313" key="1">
    <source>
        <dbReference type="EMBL" id="CAG8638836.1"/>
    </source>
</evidence>
<gene>
    <name evidence="1" type="ORF">SCALOS_LOCUS8247</name>
</gene>
<name>A0ACA9N6T4_9GLOM</name>
<evidence type="ECO:0000313" key="2">
    <source>
        <dbReference type="Proteomes" id="UP000789860"/>
    </source>
</evidence>
<dbReference type="EMBL" id="CAJVPM010021165">
    <property type="protein sequence ID" value="CAG8638836.1"/>
    <property type="molecule type" value="Genomic_DNA"/>
</dbReference>
<proteinExistence type="predicted"/>
<dbReference type="Proteomes" id="UP000789860">
    <property type="component" value="Unassembled WGS sequence"/>
</dbReference>